<protein>
    <submittedName>
        <fullName evidence="2">Uncharacterized protein</fullName>
    </submittedName>
</protein>
<proteinExistence type="predicted"/>
<organism evidence="2">
    <name type="scientific">marine metagenome</name>
    <dbReference type="NCBI Taxonomy" id="408172"/>
    <lineage>
        <taxon>unclassified sequences</taxon>
        <taxon>metagenomes</taxon>
        <taxon>ecological metagenomes</taxon>
    </lineage>
</organism>
<keyword evidence="1" id="KW-0472">Membrane</keyword>
<gene>
    <name evidence="2" type="ORF">METZ01_LOCUS89666</name>
</gene>
<feature type="transmembrane region" description="Helical" evidence="1">
    <location>
        <begin position="133"/>
        <end position="151"/>
    </location>
</feature>
<evidence type="ECO:0000256" key="1">
    <source>
        <dbReference type="SAM" id="Phobius"/>
    </source>
</evidence>
<evidence type="ECO:0000313" key="2">
    <source>
        <dbReference type="EMBL" id="SVA36812.1"/>
    </source>
</evidence>
<name>A0A381V8U8_9ZZZZ</name>
<feature type="transmembrane region" description="Helical" evidence="1">
    <location>
        <begin position="163"/>
        <end position="188"/>
    </location>
</feature>
<keyword evidence="1" id="KW-0812">Transmembrane</keyword>
<feature type="transmembrane region" description="Helical" evidence="1">
    <location>
        <begin position="208"/>
        <end position="229"/>
    </location>
</feature>
<reference evidence="2" key="1">
    <citation type="submission" date="2018-05" db="EMBL/GenBank/DDBJ databases">
        <authorList>
            <person name="Lanie J.A."/>
            <person name="Ng W.-L."/>
            <person name="Kazmierczak K.M."/>
            <person name="Andrzejewski T.M."/>
            <person name="Davidsen T.M."/>
            <person name="Wayne K.J."/>
            <person name="Tettelin H."/>
            <person name="Glass J.I."/>
            <person name="Rusch D."/>
            <person name="Podicherti R."/>
            <person name="Tsui H.-C.T."/>
            <person name="Winkler M.E."/>
        </authorList>
    </citation>
    <scope>NUCLEOTIDE SEQUENCE</scope>
</reference>
<feature type="transmembrane region" description="Helical" evidence="1">
    <location>
        <begin position="61"/>
        <end position="78"/>
    </location>
</feature>
<dbReference type="EMBL" id="UINC01008167">
    <property type="protein sequence ID" value="SVA36812.1"/>
    <property type="molecule type" value="Genomic_DNA"/>
</dbReference>
<dbReference type="AlphaFoldDB" id="A0A381V8U8"/>
<keyword evidence="1" id="KW-1133">Transmembrane helix</keyword>
<feature type="transmembrane region" description="Helical" evidence="1">
    <location>
        <begin position="241"/>
        <end position="267"/>
    </location>
</feature>
<feature type="transmembrane region" description="Helical" evidence="1">
    <location>
        <begin position="90"/>
        <end position="113"/>
    </location>
</feature>
<accession>A0A381V8U8</accession>
<sequence length="289" mass="32977">MFLTEHGMGKAYVRAVEIKPKEVVTDVSWTKYENATQRQYHESVDQDPDQTQFQFSLSRTIGIWVAAFFTLFILSFLYRDNPFYKIAESVVVGVSAAYWMVVGFWTTIVPNLLGKLAPEWINSWAMPGLDTEAEYIYLVPLIMGIMLIWRLAPKGGWISRWPLAFIIGTTAGIRLIGFIHADFLGQIRNTIMSLAVYSPETGLNFWDSIKNIIIVIGVLTTIVYFFFSIEHEGLVGQTAKVGIWFLMITFGAAFGYTVMGRIALLAIRMEFLMNDWLWLIDPSHTRVLM</sequence>